<protein>
    <recommendedName>
        <fullName evidence="2 8">Biotin carboxyl carrier protein of acetyl-CoA carboxylase</fullName>
    </recommendedName>
</protein>
<gene>
    <name evidence="10" type="ORF">FC27_GL002304</name>
</gene>
<dbReference type="InterPro" id="IPR000089">
    <property type="entry name" value="Biotin_lipoyl"/>
</dbReference>
<dbReference type="OrthoDB" id="9811735at2"/>
<evidence type="ECO:0000256" key="4">
    <source>
        <dbReference type="ARBA" id="ARBA00022832"/>
    </source>
</evidence>
<evidence type="ECO:0000313" key="10">
    <source>
        <dbReference type="EMBL" id="KRL66978.1"/>
    </source>
</evidence>
<dbReference type="Pfam" id="PF00364">
    <property type="entry name" value="Biotin_lipoyl"/>
    <property type="match status" value="1"/>
</dbReference>
<dbReference type="GO" id="GO:0006633">
    <property type="term" value="P:fatty acid biosynthetic process"/>
    <property type="evidence" value="ECO:0007669"/>
    <property type="project" value="UniProtKB-UniPathway"/>
</dbReference>
<dbReference type="eggNOG" id="COG0511">
    <property type="taxonomic scope" value="Bacteria"/>
</dbReference>
<comment type="function">
    <text evidence="8">This protein is a component of the acetyl coenzyme A carboxylase complex; first, biotin carboxylase catalyzes the carboxylation of the carrier protein and then the transcarboxylase transfers the carboxyl group to form malonyl-CoA.</text>
</comment>
<comment type="pathway">
    <text evidence="1 8">Lipid metabolism; fatty acid biosynthesis.</text>
</comment>
<dbReference type="GO" id="GO:0009317">
    <property type="term" value="C:acetyl-CoA carboxylase complex"/>
    <property type="evidence" value="ECO:0007669"/>
    <property type="project" value="InterPro"/>
</dbReference>
<evidence type="ECO:0000256" key="3">
    <source>
        <dbReference type="ARBA" id="ARBA00022516"/>
    </source>
</evidence>
<name>A0A0R1SKF3_9LACO</name>
<keyword evidence="6 8" id="KW-0275">Fatty acid biosynthesis</keyword>
<evidence type="ECO:0000256" key="1">
    <source>
        <dbReference type="ARBA" id="ARBA00005194"/>
    </source>
</evidence>
<dbReference type="PROSITE" id="PS50968">
    <property type="entry name" value="BIOTINYL_LIPOYL"/>
    <property type="match status" value="1"/>
</dbReference>
<dbReference type="RefSeq" id="WP_010624659.1">
    <property type="nucleotide sequence ID" value="NZ_AZFA01000009.1"/>
</dbReference>
<dbReference type="InterPro" id="IPR050709">
    <property type="entry name" value="Biotin_Carboxyl_Carrier/Decarb"/>
</dbReference>
<evidence type="ECO:0000256" key="6">
    <source>
        <dbReference type="ARBA" id="ARBA00023160"/>
    </source>
</evidence>
<dbReference type="PANTHER" id="PTHR45266:SF3">
    <property type="entry name" value="OXALOACETATE DECARBOXYLASE ALPHA CHAIN"/>
    <property type="match status" value="1"/>
</dbReference>
<dbReference type="PROSITE" id="PS00188">
    <property type="entry name" value="BIOTIN"/>
    <property type="match status" value="1"/>
</dbReference>
<dbReference type="STRING" id="1423815.FC27_GL002304"/>
<evidence type="ECO:0000256" key="7">
    <source>
        <dbReference type="ARBA" id="ARBA00023267"/>
    </source>
</evidence>
<evidence type="ECO:0000256" key="2">
    <source>
        <dbReference type="ARBA" id="ARBA00017562"/>
    </source>
</evidence>
<dbReference type="PANTHER" id="PTHR45266">
    <property type="entry name" value="OXALOACETATE DECARBOXYLASE ALPHA CHAIN"/>
    <property type="match status" value="1"/>
</dbReference>
<feature type="domain" description="Lipoyl-binding" evidence="9">
    <location>
        <begin position="58"/>
        <end position="134"/>
    </location>
</feature>
<keyword evidence="5 8" id="KW-0443">Lipid metabolism</keyword>
<accession>A0A0R1SKF3</accession>
<dbReference type="InterPro" id="IPR001249">
    <property type="entry name" value="AcCoA_biotinCC"/>
</dbReference>
<proteinExistence type="predicted"/>
<keyword evidence="11" id="KW-1185">Reference proteome</keyword>
<dbReference type="InterPro" id="IPR001882">
    <property type="entry name" value="Biotin_BS"/>
</dbReference>
<sequence>MEIDRIKKLIKLLNDSDLSHLEVEDKSGHIVLEKQISNVPPATAPVEAKTFEPEKTAKKVIKAPFVGTFYTSEQPDKAPLVKAGDKVEKDQVVGIIEAMKMMNEIKSDLSGTIDKVLVTNGDAVEYDQPLFTLKD</sequence>
<evidence type="ECO:0000256" key="8">
    <source>
        <dbReference type="RuleBase" id="RU364072"/>
    </source>
</evidence>
<evidence type="ECO:0000256" key="5">
    <source>
        <dbReference type="ARBA" id="ARBA00023098"/>
    </source>
</evidence>
<dbReference type="EMBL" id="AZFA01000009">
    <property type="protein sequence ID" value="KRL66978.1"/>
    <property type="molecule type" value="Genomic_DNA"/>
</dbReference>
<evidence type="ECO:0000313" key="11">
    <source>
        <dbReference type="Proteomes" id="UP000051647"/>
    </source>
</evidence>
<evidence type="ECO:0000259" key="9">
    <source>
        <dbReference type="PROSITE" id="PS50968"/>
    </source>
</evidence>
<keyword evidence="4 8" id="KW-0276">Fatty acid metabolism</keyword>
<reference evidence="10 11" key="1">
    <citation type="journal article" date="2015" name="Genome Announc.">
        <title>Expanding the biotechnology potential of lactobacilli through comparative genomics of 213 strains and associated genera.</title>
        <authorList>
            <person name="Sun Z."/>
            <person name="Harris H.M."/>
            <person name="McCann A."/>
            <person name="Guo C."/>
            <person name="Argimon S."/>
            <person name="Zhang W."/>
            <person name="Yang X."/>
            <person name="Jeffery I.B."/>
            <person name="Cooney J.C."/>
            <person name="Kagawa T.F."/>
            <person name="Liu W."/>
            <person name="Song Y."/>
            <person name="Salvetti E."/>
            <person name="Wrobel A."/>
            <person name="Rasinkangas P."/>
            <person name="Parkhill J."/>
            <person name="Rea M.C."/>
            <person name="O'Sullivan O."/>
            <person name="Ritari J."/>
            <person name="Douillard F.P."/>
            <person name="Paul Ross R."/>
            <person name="Yang R."/>
            <person name="Briner A.E."/>
            <person name="Felis G.E."/>
            <person name="de Vos W.M."/>
            <person name="Barrangou R."/>
            <person name="Klaenhammer T.R."/>
            <person name="Caufield P.W."/>
            <person name="Cui Y."/>
            <person name="Zhang H."/>
            <person name="O'Toole P.W."/>
        </authorList>
    </citation>
    <scope>NUCLEOTIDE SEQUENCE [LARGE SCALE GENOMIC DNA]</scope>
    <source>
        <strain evidence="10 11">DSM 14857</strain>
    </source>
</reference>
<dbReference type="PRINTS" id="PR01071">
    <property type="entry name" value="ACOABIOTINCC"/>
</dbReference>
<organism evidence="10 11">
    <name type="scientific">Companilactobacillus versmoldensis DSM 14857 = KCTC 3814</name>
    <dbReference type="NCBI Taxonomy" id="1423815"/>
    <lineage>
        <taxon>Bacteria</taxon>
        <taxon>Bacillati</taxon>
        <taxon>Bacillota</taxon>
        <taxon>Bacilli</taxon>
        <taxon>Lactobacillales</taxon>
        <taxon>Lactobacillaceae</taxon>
        <taxon>Companilactobacillus</taxon>
    </lineage>
</organism>
<dbReference type="FunFam" id="2.40.50.100:FF:000003">
    <property type="entry name" value="Acetyl-CoA carboxylase biotin carboxyl carrier protein"/>
    <property type="match status" value="1"/>
</dbReference>
<dbReference type="Proteomes" id="UP000051647">
    <property type="component" value="Unassembled WGS sequence"/>
</dbReference>
<dbReference type="PATRIC" id="fig|1423815.3.peg.2362"/>
<dbReference type="GO" id="GO:0003989">
    <property type="term" value="F:acetyl-CoA carboxylase activity"/>
    <property type="evidence" value="ECO:0007669"/>
    <property type="project" value="InterPro"/>
</dbReference>
<dbReference type="SUPFAM" id="SSF51230">
    <property type="entry name" value="Single hybrid motif"/>
    <property type="match status" value="1"/>
</dbReference>
<dbReference type="CDD" id="cd06850">
    <property type="entry name" value="biotinyl_domain"/>
    <property type="match status" value="1"/>
</dbReference>
<comment type="caution">
    <text evidence="10">The sequence shown here is derived from an EMBL/GenBank/DDBJ whole genome shotgun (WGS) entry which is preliminary data.</text>
</comment>
<dbReference type="UniPathway" id="UPA00094"/>
<keyword evidence="3 8" id="KW-0444">Lipid biosynthesis</keyword>
<dbReference type="Gene3D" id="2.40.50.100">
    <property type="match status" value="1"/>
</dbReference>
<dbReference type="InterPro" id="IPR011053">
    <property type="entry name" value="Single_hybrid_motif"/>
</dbReference>
<keyword evidence="7 8" id="KW-0092">Biotin</keyword>
<dbReference type="AlphaFoldDB" id="A0A0R1SKF3"/>